<evidence type="ECO:0000256" key="2">
    <source>
        <dbReference type="SAM" id="SignalP"/>
    </source>
</evidence>
<sequence>MKLRIIALGLFTFASLSLTSCKDENKTETNPDTEQQAVPASNTSNTTAALNPAHGQPGHRCEIPVGAPLDQAPATTLQQQQTTTPVSSNTSPVRLNSATATPLKNPPHGQPGHDCAVPVGADLPQQ</sequence>
<dbReference type="KEGG" id="anp:FK178_13090"/>
<evidence type="ECO:0000256" key="1">
    <source>
        <dbReference type="SAM" id="MobiDB-lite"/>
    </source>
</evidence>
<proteinExistence type="predicted"/>
<feature type="chain" id="PRO_5022841767" description="Secreted protein" evidence="2">
    <location>
        <begin position="23"/>
        <end position="126"/>
    </location>
</feature>
<dbReference type="PROSITE" id="PS51257">
    <property type="entry name" value="PROKAR_LIPOPROTEIN"/>
    <property type="match status" value="1"/>
</dbReference>
<keyword evidence="2" id="KW-0732">Signal</keyword>
<gene>
    <name evidence="3" type="ORF">FK178_13090</name>
</gene>
<feature type="signal peptide" evidence="2">
    <location>
        <begin position="1"/>
        <end position="22"/>
    </location>
</feature>
<feature type="compositionally biased region" description="Low complexity" evidence="1">
    <location>
        <begin position="71"/>
        <end position="85"/>
    </location>
</feature>
<dbReference type="Proteomes" id="UP000321954">
    <property type="component" value="Chromosome"/>
</dbReference>
<evidence type="ECO:0008006" key="5">
    <source>
        <dbReference type="Google" id="ProtNLM"/>
    </source>
</evidence>
<protein>
    <recommendedName>
        <fullName evidence="5">Secreted protein</fullName>
    </recommendedName>
</protein>
<name>A0A5B8YLK2_9FLAO</name>
<reference evidence="3 4" key="1">
    <citation type="submission" date="2019-08" db="EMBL/GenBank/DDBJ databases">
        <title>Antarcticibacterium arcticum sp. nov., a bacterium isolated from marine sediment of the Canadian Beaufort Sea.</title>
        <authorList>
            <person name="Lee Y.M."/>
            <person name="Baek K."/>
            <person name="Lee D.-H."/>
            <person name="Shin S.C."/>
            <person name="Jin Y.K."/>
            <person name="Park Y."/>
        </authorList>
    </citation>
    <scope>NUCLEOTIDE SEQUENCE [LARGE SCALE GENOMIC DNA]</scope>
    <source>
        <strain evidence="3 4">PAMC 28998</strain>
    </source>
</reference>
<dbReference type="RefSeq" id="WP_146836049.1">
    <property type="nucleotide sequence ID" value="NZ_CP042476.1"/>
</dbReference>
<dbReference type="AlphaFoldDB" id="A0A5B8YLK2"/>
<accession>A0A5B8YLK2</accession>
<feature type="region of interest" description="Disordered" evidence="1">
    <location>
        <begin position="22"/>
        <end position="126"/>
    </location>
</feature>
<feature type="compositionally biased region" description="Polar residues" evidence="1">
    <location>
        <begin position="30"/>
        <end position="49"/>
    </location>
</feature>
<organism evidence="3 4">
    <name type="scientific">Antarcticibacterium arcticum</name>
    <dbReference type="NCBI Taxonomy" id="2585771"/>
    <lineage>
        <taxon>Bacteria</taxon>
        <taxon>Pseudomonadati</taxon>
        <taxon>Bacteroidota</taxon>
        <taxon>Flavobacteriia</taxon>
        <taxon>Flavobacteriales</taxon>
        <taxon>Flavobacteriaceae</taxon>
        <taxon>Antarcticibacterium</taxon>
    </lineage>
</organism>
<feature type="compositionally biased region" description="Polar residues" evidence="1">
    <location>
        <begin position="86"/>
        <end position="102"/>
    </location>
</feature>
<evidence type="ECO:0000313" key="3">
    <source>
        <dbReference type="EMBL" id="QED38595.1"/>
    </source>
</evidence>
<dbReference type="OrthoDB" id="678557at2"/>
<evidence type="ECO:0000313" key="4">
    <source>
        <dbReference type="Proteomes" id="UP000321954"/>
    </source>
</evidence>
<keyword evidence="4" id="KW-1185">Reference proteome</keyword>
<dbReference type="EMBL" id="CP042476">
    <property type="protein sequence ID" value="QED38595.1"/>
    <property type="molecule type" value="Genomic_DNA"/>
</dbReference>